<evidence type="ECO:0000256" key="1">
    <source>
        <dbReference type="SAM" id="MobiDB-lite"/>
    </source>
</evidence>
<evidence type="ECO:0000313" key="3">
    <source>
        <dbReference type="EMBL" id="MCJ8145728.1"/>
    </source>
</evidence>
<keyword evidence="2" id="KW-0732">Signal</keyword>
<comment type="caution">
    <text evidence="3">The sequence shown here is derived from an EMBL/GenBank/DDBJ whole genome shotgun (WGS) entry which is preliminary data.</text>
</comment>
<dbReference type="RefSeq" id="WP_241570435.1">
    <property type="nucleotide sequence ID" value="NZ_JAKUML010000003.1"/>
</dbReference>
<feature type="region of interest" description="Disordered" evidence="1">
    <location>
        <begin position="31"/>
        <end position="50"/>
    </location>
</feature>
<reference evidence="3" key="1">
    <citation type="submission" date="2022-02" db="EMBL/GenBank/DDBJ databases">
        <title>Acinetobacter A3.8 sp. nov., isolated from Sediment (Zhairuo Island).</title>
        <authorList>
            <person name="Zheng K."/>
        </authorList>
    </citation>
    <scope>NUCLEOTIDE SEQUENCE</scope>
    <source>
        <strain evidence="3">A3.8</strain>
    </source>
</reference>
<dbReference type="PROSITE" id="PS51257">
    <property type="entry name" value="PROKAR_LIPOPROTEIN"/>
    <property type="match status" value="1"/>
</dbReference>
<keyword evidence="4" id="KW-1185">Reference proteome</keyword>
<proteinExistence type="predicted"/>
<dbReference type="EMBL" id="JAKUML010000003">
    <property type="protein sequence ID" value="MCJ8145728.1"/>
    <property type="molecule type" value="Genomic_DNA"/>
</dbReference>
<sequence length="207" mass="22332">MKKLTLLALVASMAAFTACSKPVTEVKQGESAATAQVAKPAKLSTDNPTDIQADIDKLQAYGATQEPKSRELGQRMEAAMQEKNKAEIDKLFPELKAFVETSNKELRAIELKSSEANELREKMIENSLISIEMSEVVIQTDPEKLDIEKVKPLQEKAMKAQQELITLSQAIYAKIEGANSAVAQGAETAAPSAEAANTETAPVEAAQ</sequence>
<name>A0A9X1WW61_9GAMM</name>
<dbReference type="AlphaFoldDB" id="A0A9X1WW61"/>
<evidence type="ECO:0000256" key="2">
    <source>
        <dbReference type="SAM" id="SignalP"/>
    </source>
</evidence>
<feature type="chain" id="PRO_5040886932" description="Lipoprotein" evidence="2">
    <location>
        <begin position="21"/>
        <end position="207"/>
    </location>
</feature>
<gene>
    <name evidence="3" type="ORF">MKI79_02185</name>
</gene>
<evidence type="ECO:0008006" key="5">
    <source>
        <dbReference type="Google" id="ProtNLM"/>
    </source>
</evidence>
<dbReference type="Proteomes" id="UP001139701">
    <property type="component" value="Unassembled WGS sequence"/>
</dbReference>
<feature type="region of interest" description="Disordered" evidence="1">
    <location>
        <begin position="183"/>
        <end position="207"/>
    </location>
</feature>
<protein>
    <recommendedName>
        <fullName evidence="5">Lipoprotein</fullName>
    </recommendedName>
</protein>
<feature type="signal peptide" evidence="2">
    <location>
        <begin position="1"/>
        <end position="20"/>
    </location>
</feature>
<feature type="compositionally biased region" description="Low complexity" evidence="1">
    <location>
        <begin position="183"/>
        <end position="201"/>
    </location>
</feature>
<organism evidence="3 4">
    <name type="scientific">Acinetobacter sedimenti</name>
    <dbReference type="NCBI Taxonomy" id="2919922"/>
    <lineage>
        <taxon>Bacteria</taxon>
        <taxon>Pseudomonadati</taxon>
        <taxon>Pseudomonadota</taxon>
        <taxon>Gammaproteobacteria</taxon>
        <taxon>Moraxellales</taxon>
        <taxon>Moraxellaceae</taxon>
        <taxon>Acinetobacter</taxon>
    </lineage>
</organism>
<evidence type="ECO:0000313" key="4">
    <source>
        <dbReference type="Proteomes" id="UP001139701"/>
    </source>
</evidence>
<accession>A0A9X1WW61</accession>